<accession>A0A388TAC3</accession>
<evidence type="ECO:0000256" key="1">
    <source>
        <dbReference type="SAM" id="SignalP"/>
    </source>
</evidence>
<evidence type="ECO:0000313" key="2">
    <source>
        <dbReference type="EMBL" id="GBR73214.1"/>
    </source>
</evidence>
<reference evidence="2 3" key="1">
    <citation type="journal article" date="2019" name="ISME J.">
        <title>Genome analyses of uncultured TG2/ZB3 bacteria in 'Margulisbacteria' specifically attached to ectosymbiotic spirochetes of protists in the termite gut.</title>
        <authorList>
            <person name="Utami Y.D."/>
            <person name="Kuwahara H."/>
            <person name="Igai K."/>
            <person name="Murakami T."/>
            <person name="Sugaya K."/>
            <person name="Morikawa T."/>
            <person name="Nagura Y."/>
            <person name="Yuki M."/>
            <person name="Deevong P."/>
            <person name="Inoue T."/>
            <person name="Kihara K."/>
            <person name="Lo N."/>
            <person name="Yamada A."/>
            <person name="Ohkuma M."/>
            <person name="Hongoh Y."/>
        </authorList>
    </citation>
    <scope>NUCLEOTIDE SEQUENCE [LARGE SCALE GENOMIC DNA]</scope>
    <source>
        <strain evidence="2">NkOx7-01</strain>
    </source>
</reference>
<dbReference type="EMBL" id="BGZN01000007">
    <property type="protein sequence ID" value="GBR73214.1"/>
    <property type="molecule type" value="Genomic_DNA"/>
</dbReference>
<evidence type="ECO:0000313" key="3">
    <source>
        <dbReference type="Proteomes" id="UP000269352"/>
    </source>
</evidence>
<comment type="caution">
    <text evidence="2">The sequence shown here is derived from an EMBL/GenBank/DDBJ whole genome shotgun (WGS) entry which is preliminary data.</text>
</comment>
<keyword evidence="1" id="KW-0732">Signal</keyword>
<feature type="signal peptide" evidence="1">
    <location>
        <begin position="1"/>
        <end position="20"/>
    </location>
</feature>
<organism evidence="2 3">
    <name type="scientific">Termititenax aidoneus</name>
    <dbReference type="NCBI Taxonomy" id="2218524"/>
    <lineage>
        <taxon>Bacteria</taxon>
        <taxon>Bacillati</taxon>
        <taxon>Candidatus Margulisiibacteriota</taxon>
        <taxon>Candidatus Termititenacia</taxon>
        <taxon>Candidatus Termititenacales</taxon>
        <taxon>Candidatus Termititenacaceae</taxon>
        <taxon>Candidatus Termititenax</taxon>
    </lineage>
</organism>
<dbReference type="Proteomes" id="UP000269352">
    <property type="component" value="Unassembled WGS sequence"/>
</dbReference>
<dbReference type="SUPFAM" id="SSF56935">
    <property type="entry name" value="Porins"/>
    <property type="match status" value="1"/>
</dbReference>
<feature type="chain" id="PRO_5017217500" evidence="1">
    <location>
        <begin position="21"/>
        <end position="296"/>
    </location>
</feature>
<proteinExistence type="predicted"/>
<dbReference type="AlphaFoldDB" id="A0A388TAC3"/>
<gene>
    <name evidence="2" type="ORF">NO1_0634</name>
</gene>
<dbReference type="Gene3D" id="2.40.160.60">
    <property type="entry name" value="Outer membrane protein transport protein (OMPP1/FadL/TodX)"/>
    <property type="match status" value="1"/>
</dbReference>
<name>A0A388TAC3_TERA1</name>
<protein>
    <submittedName>
        <fullName evidence="2">Outer membrane protein</fullName>
    </submittedName>
</protein>
<keyword evidence="3" id="KW-1185">Reference proteome</keyword>
<sequence>MKKIILAVLSAALLWPDNNAADFLQTGLSARSLALGNAVTATGGHLDTAFSNPAALQDVEGEFFSAALHNFDLVNGQMFAAAGRIWPGRNPLVVGLVYAGSEINNIDRTLLSEDGRPVEIGSFDSFKHNGSLLLAYRLNRNFWSGFSLRRYFYALDEATAEATGLDLGWRWQLPNWKGNQFFTGASLRNLFRTKVSWSTGHYDTMPLGLNSGLAARRRIWGHPLLASLDCVWQEEQNLFFRSGLEYALDWLALRLGWDDGLTYGLGLRCYALTIDYAQTMHAELGLQQRVSLLFEL</sequence>